<protein>
    <submittedName>
        <fullName evidence="2">Uncharacterized protein</fullName>
    </submittedName>
</protein>
<feature type="signal peptide" evidence="1">
    <location>
        <begin position="1"/>
        <end position="15"/>
    </location>
</feature>
<organism evidence="2">
    <name type="scientific">Anguilla anguilla</name>
    <name type="common">European freshwater eel</name>
    <name type="synonym">Muraena anguilla</name>
    <dbReference type="NCBI Taxonomy" id="7936"/>
    <lineage>
        <taxon>Eukaryota</taxon>
        <taxon>Metazoa</taxon>
        <taxon>Chordata</taxon>
        <taxon>Craniata</taxon>
        <taxon>Vertebrata</taxon>
        <taxon>Euteleostomi</taxon>
        <taxon>Actinopterygii</taxon>
        <taxon>Neopterygii</taxon>
        <taxon>Teleostei</taxon>
        <taxon>Anguilliformes</taxon>
        <taxon>Anguillidae</taxon>
        <taxon>Anguilla</taxon>
    </lineage>
</organism>
<dbReference type="AlphaFoldDB" id="A0A0E9WP28"/>
<sequence>MCALFVLVTAANVGGKGVWLTRWRDQHITGFHYEGVWRVAALPGNHCLTVPTGYTSLKKDIILAIGVSTGSACCSETLPIQTNFEKHSPYFCFNSVLTLTLNVHAM</sequence>
<name>A0A0E9WP28_ANGAN</name>
<reference evidence="2" key="2">
    <citation type="journal article" date="2015" name="Fish Shellfish Immunol.">
        <title>Early steps in the European eel (Anguilla anguilla)-Vibrio vulnificus interaction in the gills: Role of the RtxA13 toxin.</title>
        <authorList>
            <person name="Callol A."/>
            <person name="Pajuelo D."/>
            <person name="Ebbesson L."/>
            <person name="Teles M."/>
            <person name="MacKenzie S."/>
            <person name="Amaro C."/>
        </authorList>
    </citation>
    <scope>NUCLEOTIDE SEQUENCE</scope>
</reference>
<dbReference type="EMBL" id="GBXM01016393">
    <property type="protein sequence ID" value="JAH92184.1"/>
    <property type="molecule type" value="Transcribed_RNA"/>
</dbReference>
<accession>A0A0E9WP28</accession>
<evidence type="ECO:0000313" key="2">
    <source>
        <dbReference type="EMBL" id="JAH92184.1"/>
    </source>
</evidence>
<reference evidence="2" key="1">
    <citation type="submission" date="2014-11" db="EMBL/GenBank/DDBJ databases">
        <authorList>
            <person name="Amaro Gonzalez C."/>
        </authorList>
    </citation>
    <scope>NUCLEOTIDE SEQUENCE</scope>
</reference>
<keyword evidence="1" id="KW-0732">Signal</keyword>
<proteinExistence type="predicted"/>
<evidence type="ECO:0000256" key="1">
    <source>
        <dbReference type="SAM" id="SignalP"/>
    </source>
</evidence>
<feature type="chain" id="PRO_5012836566" evidence="1">
    <location>
        <begin position="16"/>
        <end position="106"/>
    </location>
</feature>